<reference evidence="2" key="1">
    <citation type="submission" date="2010-08" db="EMBL/GenBank/DDBJ databases">
        <authorList>
            <consortium name="Caenorhabditis japonica Sequencing Consortium"/>
            <person name="Wilson R.K."/>
        </authorList>
    </citation>
    <scope>NUCLEOTIDE SEQUENCE [LARGE SCALE GENOMIC DNA]</scope>
    <source>
        <strain evidence="2">DF5081</strain>
    </source>
</reference>
<name>A0A8R1ELW4_CAEJA</name>
<dbReference type="EnsemblMetazoa" id="CJA37808.1">
    <property type="protein sequence ID" value="CJA37808.1"/>
    <property type="gene ID" value="WBGene00213655"/>
</dbReference>
<accession>A0A8R1ELW4</accession>
<dbReference type="Proteomes" id="UP000005237">
    <property type="component" value="Unassembled WGS sequence"/>
</dbReference>
<reference evidence="1" key="2">
    <citation type="submission" date="2022-06" db="UniProtKB">
        <authorList>
            <consortium name="EnsemblMetazoa"/>
        </authorList>
    </citation>
    <scope>IDENTIFICATION</scope>
    <source>
        <strain evidence="1">DF5081</strain>
    </source>
</reference>
<keyword evidence="2" id="KW-1185">Reference proteome</keyword>
<evidence type="ECO:0000313" key="2">
    <source>
        <dbReference type="Proteomes" id="UP000005237"/>
    </source>
</evidence>
<dbReference type="AlphaFoldDB" id="A0A8R1ELW4"/>
<proteinExistence type="predicted"/>
<sequence length="166" mass="19271">MDQFCISNSKIAPHNYCPLVKNYGEDAYNYDTNKWFPQYHPVLNQTANAAYMRLYGQCRGIKEPLSVCAYNHMACTLKMRPRDRYSEEYTDCRQYLLNCITTATDFLMKSNPSCLNHVKKVIKMIKDDARKSGLPKALHWKYTLSSSSSQLQYFAISALSLMIFNF</sequence>
<organism evidence="1 2">
    <name type="scientific">Caenorhabditis japonica</name>
    <dbReference type="NCBI Taxonomy" id="281687"/>
    <lineage>
        <taxon>Eukaryota</taxon>
        <taxon>Metazoa</taxon>
        <taxon>Ecdysozoa</taxon>
        <taxon>Nematoda</taxon>
        <taxon>Chromadorea</taxon>
        <taxon>Rhabditida</taxon>
        <taxon>Rhabditina</taxon>
        <taxon>Rhabditomorpha</taxon>
        <taxon>Rhabditoidea</taxon>
        <taxon>Rhabditidae</taxon>
        <taxon>Peloderinae</taxon>
        <taxon>Caenorhabditis</taxon>
    </lineage>
</organism>
<evidence type="ECO:0000313" key="1">
    <source>
        <dbReference type="EnsemblMetazoa" id="CJA37808.1"/>
    </source>
</evidence>
<protein>
    <submittedName>
        <fullName evidence="1">Uncharacterized protein</fullName>
    </submittedName>
</protein>